<reference evidence="2" key="1">
    <citation type="journal article" date="2023" name="Front. Plant Sci.">
        <title>Chromosomal-level genome assembly of Melastoma candidum provides insights into trichome evolution.</title>
        <authorList>
            <person name="Zhong Y."/>
            <person name="Wu W."/>
            <person name="Sun C."/>
            <person name="Zou P."/>
            <person name="Liu Y."/>
            <person name="Dai S."/>
            <person name="Zhou R."/>
        </authorList>
    </citation>
    <scope>NUCLEOTIDE SEQUENCE [LARGE SCALE GENOMIC DNA]</scope>
</reference>
<evidence type="ECO:0000313" key="2">
    <source>
        <dbReference type="Proteomes" id="UP001057402"/>
    </source>
</evidence>
<comment type="caution">
    <text evidence="1">The sequence shown here is derived from an EMBL/GenBank/DDBJ whole genome shotgun (WGS) entry which is preliminary data.</text>
</comment>
<evidence type="ECO:0000313" key="1">
    <source>
        <dbReference type="EMBL" id="KAI4310765.1"/>
    </source>
</evidence>
<proteinExistence type="predicted"/>
<name>A0ACB9LGZ9_9MYRT</name>
<organism evidence="1 2">
    <name type="scientific">Melastoma candidum</name>
    <dbReference type="NCBI Taxonomy" id="119954"/>
    <lineage>
        <taxon>Eukaryota</taxon>
        <taxon>Viridiplantae</taxon>
        <taxon>Streptophyta</taxon>
        <taxon>Embryophyta</taxon>
        <taxon>Tracheophyta</taxon>
        <taxon>Spermatophyta</taxon>
        <taxon>Magnoliopsida</taxon>
        <taxon>eudicotyledons</taxon>
        <taxon>Gunneridae</taxon>
        <taxon>Pentapetalae</taxon>
        <taxon>rosids</taxon>
        <taxon>malvids</taxon>
        <taxon>Myrtales</taxon>
        <taxon>Melastomataceae</taxon>
        <taxon>Melastomatoideae</taxon>
        <taxon>Melastomateae</taxon>
        <taxon>Melastoma</taxon>
    </lineage>
</organism>
<accession>A0ACB9LGZ9</accession>
<sequence>MGVMSRRVVPVCGNLCFFCPAMRARSRQPVKRYKKMLSEIFPRSQEAEPNDRKIGKLCEYASRNPLRIPKITNQLEQRFYKDLRHDHFGSVKVVLCVYRKLLSSCKEQMSLFASSLLGIVKTLLEQTRQDEMQILGCNTLVDFINSQVDSTYMFNLEGLIPKLCQLAGELGDDDRALRLRSAGMQALACLVLLLGEHLHFSTDFGKIMSIMVENYACLQTNKGEGQGKVDCQYLHPLVKGEVADLATSFTGMNNKVIPIAGHSISPNNDCAMDTSKCPSYWSRVCLQNMAQLAKETATVRRILEPLFHIFDMEKHWSLDKGIGCSVLLYFQALLEESGGNSDALLSTLVKHLEHKNVAGKPLLQIDVVHVIMQLAHCAKQRSSVAIISVLSDLIKQLKKCLQNLAEVSAAGAGSNKNNSDLQSALEICISELSRKIGDAGSILDMMAVVLESITTTSTTVARSTIYAVYRTAQIVSSMQIISNEKKVFPDVLFHNLLLAMSHPDHETRVGAHSILSTVLIPSPFPRLKHKGGSLSMESRFSWRGPSMKVTKRTSSHQNEVDAAIPVTVIKEEVTQMISREVDQPLVSTILFNSRSFKLAIIDGKAPITALRLSSHQVSLLLSSIWVNATSLENTPANYEAIGHTFNVALLFARSKSSNHISLVRCFQLALSLRSISFEDEGVSQPLRRRSLYTLATCMLIFSARAGSLPELVPFIKTSLTDKTIDPHLELLDDSRLQAISLKPQTDNAIEEDEDSVRKSLLEISSGDQQFKETILSHLATKFKHLPEEELSNMKRQILQEFSPDEAYPLGAPLIVDNPKPCSPLAQIDYPAFEEEMPLVVFTDDEAFLEPSGSQSDRKSSLSSNTPDVISVNQLLASVVETSRQVAKMPVSSTPIPYDQMTSQCEELITGRRLKMSVLHSLNMEETGALVLSCISGRSDTGAEISEGSGNIDKDQSPGQNKLILWGQEYKQHSFQLPPSSPYDKFLQAAGC</sequence>
<keyword evidence="2" id="KW-1185">Reference proteome</keyword>
<protein>
    <submittedName>
        <fullName evidence="1">Uncharacterized protein</fullName>
    </submittedName>
</protein>
<dbReference type="EMBL" id="CM042890">
    <property type="protein sequence ID" value="KAI4310765.1"/>
    <property type="molecule type" value="Genomic_DNA"/>
</dbReference>
<dbReference type="Proteomes" id="UP001057402">
    <property type="component" value="Chromosome 11"/>
</dbReference>
<gene>
    <name evidence="1" type="ORF">MLD38_035716</name>
</gene>